<sequence>MRILITGVTGVVGRSVARQLVAAGHMVSGIAPYGHRCLDPDVNFVCTSLRDPVLQHLADEADVVIHLAPIDNDAPGSAGINGVVHVTHAAARAGARLLFLSHAAGHPSLYRHAEMLVSTGWAPSLIVRAAPLMGRQLDWMVCRTVATLLRARVSPQPVRLLHVDDLVRFLVLAVNTNRTGAVDVAPPDATNTFTAWRLLRSVNPRPRLQGIRSWTGLTPDMDLAAVQERWVFDFGWTASQAVADTARGLAGRRLSAAGAVSVRGHVSLPAEVTPRLAPSDGMPLHCAAPDGLEGEFDDRIDPRFPTFSCTGLNRALPEPLTPMTLDVQVSGLRAAARVMGQVMALDTVVANEWGSRALAVFGHRLYAGVSVNMVAASQLPGWDLHAIAQQACNGQPQTPVVPWDCSPRAGRLRGPLAKPRIVARALMVLRHLKADTRAYSTAAIAEHLDPAQLAALTDAGLQTRIRMLRDRIHQGWIMTALWVIDSGVTAAALRHSRTGQINSVPGISAIVESSRVDAEIAPLAEILRADPRLAAMARAGDLGSIRARSPAAAAAVDATLTRVGHRGPGEVELANPTFGDDPLMLLAAAAHSAAALPPLGAPERSTLPGRLATNCVASRELARDATMRFTNELRTALRELGSRHACADVIDTLDDVYYLTCEELLAMPADARLRVKRRRAERERLQALRLPGVINRGWVPVSRCPAAG</sequence>
<dbReference type="Gene3D" id="3.40.50.720">
    <property type="entry name" value="NAD(P)-binding Rossmann-like Domain"/>
    <property type="match status" value="1"/>
</dbReference>
<dbReference type="PANTHER" id="PTHR43615">
    <property type="entry name" value="PHOSPHOENOLPYRUVATE SYNTHASE-RELATED"/>
    <property type="match status" value="1"/>
</dbReference>
<evidence type="ECO:0000313" key="2">
    <source>
        <dbReference type="EMBL" id="GFG75948.1"/>
    </source>
</evidence>
<protein>
    <recommendedName>
        <fullName evidence="1">NAD-dependent epimerase/dehydratase domain-containing protein</fullName>
    </recommendedName>
</protein>
<gene>
    <name evidence="2" type="ORF">MBOT_33130</name>
</gene>
<dbReference type="NCBIfam" id="NF008972">
    <property type="entry name" value="PRK12320.1"/>
    <property type="match status" value="1"/>
</dbReference>
<proteinExistence type="predicted"/>
<evidence type="ECO:0000259" key="1">
    <source>
        <dbReference type="Pfam" id="PF01370"/>
    </source>
</evidence>
<dbReference type="PANTHER" id="PTHR43615:SF1">
    <property type="entry name" value="PPDK_N DOMAIN-CONTAINING PROTEIN"/>
    <property type="match status" value="1"/>
</dbReference>
<dbReference type="Proteomes" id="UP000465361">
    <property type="component" value="Unassembled WGS sequence"/>
</dbReference>
<dbReference type="Pfam" id="PF01370">
    <property type="entry name" value="Epimerase"/>
    <property type="match status" value="1"/>
</dbReference>
<dbReference type="SUPFAM" id="SSF51735">
    <property type="entry name" value="NAD(P)-binding Rossmann-fold domains"/>
    <property type="match status" value="1"/>
</dbReference>
<feature type="domain" description="NAD-dependent epimerase/dehydratase" evidence="1">
    <location>
        <begin position="3"/>
        <end position="101"/>
    </location>
</feature>
<dbReference type="EMBL" id="BLKW01000004">
    <property type="protein sequence ID" value="GFG75948.1"/>
    <property type="molecule type" value="Genomic_DNA"/>
</dbReference>
<dbReference type="InterPro" id="IPR051549">
    <property type="entry name" value="PEP_Utilizing_Enz"/>
</dbReference>
<name>A0A7I9Y1J7_9MYCO</name>
<dbReference type="RefSeq" id="WP_163758969.1">
    <property type="nucleotide sequence ID" value="NZ_BLKW01000004.1"/>
</dbReference>
<organism evidence="2 3">
    <name type="scientific">Mycobacterium botniense</name>
    <dbReference type="NCBI Taxonomy" id="84962"/>
    <lineage>
        <taxon>Bacteria</taxon>
        <taxon>Bacillati</taxon>
        <taxon>Actinomycetota</taxon>
        <taxon>Actinomycetes</taxon>
        <taxon>Mycobacteriales</taxon>
        <taxon>Mycobacteriaceae</taxon>
        <taxon>Mycobacterium</taxon>
    </lineage>
</organism>
<dbReference type="InterPro" id="IPR036291">
    <property type="entry name" value="NAD(P)-bd_dom_sf"/>
</dbReference>
<evidence type="ECO:0000313" key="3">
    <source>
        <dbReference type="Proteomes" id="UP000465361"/>
    </source>
</evidence>
<comment type="caution">
    <text evidence="2">The sequence shown here is derived from an EMBL/GenBank/DDBJ whole genome shotgun (WGS) entry which is preliminary data.</text>
</comment>
<dbReference type="AlphaFoldDB" id="A0A7I9Y1J7"/>
<dbReference type="InterPro" id="IPR001509">
    <property type="entry name" value="Epimerase_deHydtase"/>
</dbReference>
<accession>A0A7I9Y1J7</accession>
<reference evidence="2 3" key="1">
    <citation type="journal article" date="2019" name="Emerg. Microbes Infect.">
        <title>Comprehensive subspecies identification of 175 nontuberculous mycobacteria species based on 7547 genomic profiles.</title>
        <authorList>
            <person name="Matsumoto Y."/>
            <person name="Kinjo T."/>
            <person name="Motooka D."/>
            <person name="Nabeya D."/>
            <person name="Jung N."/>
            <person name="Uechi K."/>
            <person name="Horii T."/>
            <person name="Iida T."/>
            <person name="Fujita J."/>
            <person name="Nakamura S."/>
        </authorList>
    </citation>
    <scope>NUCLEOTIDE SEQUENCE [LARGE SCALE GENOMIC DNA]</scope>
    <source>
        <strain evidence="2 3">JCM 17322</strain>
    </source>
</reference>
<keyword evidence="3" id="KW-1185">Reference proteome</keyword>